<keyword evidence="3" id="KW-1185">Reference proteome</keyword>
<dbReference type="Proteomes" id="UP000024942">
    <property type="component" value="Unassembled WGS sequence"/>
</dbReference>
<keyword evidence="1" id="KW-0812">Transmembrane</keyword>
<accession>A0A059G1M7</accession>
<comment type="caution">
    <text evidence="2">The sequence shown here is derived from an EMBL/GenBank/DDBJ whole genome shotgun (WGS) entry which is preliminary data.</text>
</comment>
<reference evidence="2 3" key="1">
    <citation type="journal article" date="2014" name="Antonie Van Leeuwenhoek">
        <title>Hyphomonas beringensis sp. nov. and Hyphomonas chukchiensis sp. nov., isolated from surface seawater of the Bering Sea and Chukchi Sea.</title>
        <authorList>
            <person name="Li C."/>
            <person name="Lai Q."/>
            <person name="Li G."/>
            <person name="Dong C."/>
            <person name="Wang J."/>
            <person name="Liao Y."/>
            <person name="Shao Z."/>
        </authorList>
    </citation>
    <scope>NUCLEOTIDE SEQUENCE [LARGE SCALE GENOMIC DNA]</scope>
    <source>
        <strain evidence="2 3">SCH89</strain>
    </source>
</reference>
<organism evidence="2 3">
    <name type="scientific">Hyphomonas oceanitis SCH89</name>
    <dbReference type="NCBI Taxonomy" id="1280953"/>
    <lineage>
        <taxon>Bacteria</taxon>
        <taxon>Pseudomonadati</taxon>
        <taxon>Pseudomonadota</taxon>
        <taxon>Alphaproteobacteria</taxon>
        <taxon>Hyphomonadales</taxon>
        <taxon>Hyphomonadaceae</taxon>
        <taxon>Hyphomonas</taxon>
    </lineage>
</organism>
<feature type="transmembrane region" description="Helical" evidence="1">
    <location>
        <begin position="27"/>
        <end position="50"/>
    </location>
</feature>
<evidence type="ECO:0000313" key="2">
    <source>
        <dbReference type="EMBL" id="KDA00721.1"/>
    </source>
</evidence>
<evidence type="ECO:0000256" key="1">
    <source>
        <dbReference type="SAM" id="Phobius"/>
    </source>
</evidence>
<dbReference type="AlphaFoldDB" id="A0A059G1M7"/>
<gene>
    <name evidence="2" type="ORF">HOC_19101</name>
</gene>
<keyword evidence="1" id="KW-0472">Membrane</keyword>
<dbReference type="PATRIC" id="fig|1280953.3.peg.3819"/>
<dbReference type="STRING" id="1280953.HOC_19101"/>
<dbReference type="EMBL" id="ARYL01000054">
    <property type="protein sequence ID" value="KDA00721.1"/>
    <property type="molecule type" value="Genomic_DNA"/>
</dbReference>
<proteinExistence type="predicted"/>
<protein>
    <submittedName>
        <fullName evidence="2">Uncharacterized protein</fullName>
    </submittedName>
</protein>
<keyword evidence="1" id="KW-1133">Transmembrane helix</keyword>
<evidence type="ECO:0000313" key="3">
    <source>
        <dbReference type="Proteomes" id="UP000024942"/>
    </source>
</evidence>
<name>A0A059G1M7_9PROT</name>
<sequence length="76" mass="8439">MIFAVSSHMVLMGRTGPCLGVNRHEDVITAVIIVVCLFQGVSCACVRGGVLDWKKSTRDGKHYAKDKYPYLTHRAM</sequence>